<evidence type="ECO:0000256" key="1">
    <source>
        <dbReference type="SAM" id="MobiDB-lite"/>
    </source>
</evidence>
<dbReference type="AlphaFoldDB" id="A0A8S1GS35"/>
<name>A0A8S1GS35_9PELO</name>
<feature type="region of interest" description="Disordered" evidence="1">
    <location>
        <begin position="1"/>
        <end position="76"/>
    </location>
</feature>
<gene>
    <name evidence="2" type="ORF">CAUJ_LOCUS459</name>
</gene>
<proteinExistence type="predicted"/>
<keyword evidence="3" id="KW-1185">Reference proteome</keyword>
<dbReference type="Proteomes" id="UP000835052">
    <property type="component" value="Unassembled WGS sequence"/>
</dbReference>
<evidence type="ECO:0000313" key="3">
    <source>
        <dbReference type="Proteomes" id="UP000835052"/>
    </source>
</evidence>
<comment type="caution">
    <text evidence="2">The sequence shown here is derived from an EMBL/GenBank/DDBJ whole genome shotgun (WGS) entry which is preliminary data.</text>
</comment>
<accession>A0A8S1GS35</accession>
<sequence length="76" mass="8254">MSDPAGSCPRKAQPFSSAQVDHARQLPKKGSVSRSQEMFGSRVEDRSEPLSYGYPTTKLTPSATRQLVSPEDVVST</sequence>
<protein>
    <submittedName>
        <fullName evidence="2">Uncharacterized protein</fullName>
    </submittedName>
</protein>
<feature type="compositionally biased region" description="Polar residues" evidence="1">
    <location>
        <begin position="57"/>
        <end position="67"/>
    </location>
</feature>
<evidence type="ECO:0000313" key="2">
    <source>
        <dbReference type="EMBL" id="CAD6184540.1"/>
    </source>
</evidence>
<dbReference type="EMBL" id="CAJGYM010000001">
    <property type="protein sequence ID" value="CAD6184540.1"/>
    <property type="molecule type" value="Genomic_DNA"/>
</dbReference>
<reference evidence="2" key="1">
    <citation type="submission" date="2020-10" db="EMBL/GenBank/DDBJ databases">
        <authorList>
            <person name="Kikuchi T."/>
        </authorList>
    </citation>
    <scope>NUCLEOTIDE SEQUENCE</scope>
    <source>
        <strain evidence="2">NKZ352</strain>
    </source>
</reference>
<organism evidence="2 3">
    <name type="scientific">Caenorhabditis auriculariae</name>
    <dbReference type="NCBI Taxonomy" id="2777116"/>
    <lineage>
        <taxon>Eukaryota</taxon>
        <taxon>Metazoa</taxon>
        <taxon>Ecdysozoa</taxon>
        <taxon>Nematoda</taxon>
        <taxon>Chromadorea</taxon>
        <taxon>Rhabditida</taxon>
        <taxon>Rhabditina</taxon>
        <taxon>Rhabditomorpha</taxon>
        <taxon>Rhabditoidea</taxon>
        <taxon>Rhabditidae</taxon>
        <taxon>Peloderinae</taxon>
        <taxon>Caenorhabditis</taxon>
    </lineage>
</organism>